<comment type="caution">
    <text evidence="1">The sequence shown here is derived from an EMBL/GenBank/DDBJ whole genome shotgun (WGS) entry which is preliminary data.</text>
</comment>
<proteinExistence type="predicted"/>
<evidence type="ECO:0000313" key="2">
    <source>
        <dbReference type="Proteomes" id="UP001165190"/>
    </source>
</evidence>
<evidence type="ECO:0000313" key="1">
    <source>
        <dbReference type="EMBL" id="GMI86775.1"/>
    </source>
</evidence>
<keyword evidence="1" id="KW-0456">Lyase</keyword>
<dbReference type="Proteomes" id="UP001165190">
    <property type="component" value="Unassembled WGS sequence"/>
</dbReference>
<dbReference type="GO" id="GO:0016829">
    <property type="term" value="F:lyase activity"/>
    <property type="evidence" value="ECO:0007669"/>
    <property type="project" value="UniProtKB-KW"/>
</dbReference>
<reference evidence="1" key="1">
    <citation type="submission" date="2023-05" db="EMBL/GenBank/DDBJ databases">
        <title>Genome and transcriptome analyses reveal genes involved in the formation of fine ridges on petal epidermal cells in Hibiscus trionum.</title>
        <authorList>
            <person name="Koshimizu S."/>
            <person name="Masuda S."/>
            <person name="Ishii T."/>
            <person name="Shirasu K."/>
            <person name="Hoshino A."/>
            <person name="Arita M."/>
        </authorList>
    </citation>
    <scope>NUCLEOTIDE SEQUENCE</scope>
    <source>
        <strain evidence="1">Hamamatsu line</strain>
    </source>
</reference>
<gene>
    <name evidence="1" type="ORF">HRI_002346800</name>
</gene>
<dbReference type="AlphaFoldDB" id="A0A9W7HYG9"/>
<name>A0A9W7HYG9_HIBTR</name>
<keyword evidence="2" id="KW-1185">Reference proteome</keyword>
<protein>
    <submittedName>
        <fullName evidence="1">D-AA specific transaminase D-AAT, 4-amino-4-deoxychorismate lyase</fullName>
    </submittedName>
</protein>
<organism evidence="1 2">
    <name type="scientific">Hibiscus trionum</name>
    <name type="common">Flower of an hour</name>
    <dbReference type="NCBI Taxonomy" id="183268"/>
    <lineage>
        <taxon>Eukaryota</taxon>
        <taxon>Viridiplantae</taxon>
        <taxon>Streptophyta</taxon>
        <taxon>Embryophyta</taxon>
        <taxon>Tracheophyta</taxon>
        <taxon>Spermatophyta</taxon>
        <taxon>Magnoliopsida</taxon>
        <taxon>eudicotyledons</taxon>
        <taxon>Gunneridae</taxon>
        <taxon>Pentapetalae</taxon>
        <taxon>rosids</taxon>
        <taxon>malvids</taxon>
        <taxon>Malvales</taxon>
        <taxon>Malvaceae</taxon>
        <taxon>Malvoideae</taxon>
        <taxon>Hibiscus</taxon>
    </lineage>
</organism>
<dbReference type="OrthoDB" id="1725299at2759"/>
<accession>A0A9W7HYG9</accession>
<sequence length="68" mass="7558">MIGGADSTDKQSDIHLLSCLQAIERLKQNRGKQQFLGMYSSIFGGIVTDEAAMIIPMDDHMVFLTQLQ</sequence>
<dbReference type="EMBL" id="BSYR01000021">
    <property type="protein sequence ID" value="GMI86775.1"/>
    <property type="molecule type" value="Genomic_DNA"/>
</dbReference>